<dbReference type="OrthoDB" id="6154955at2759"/>
<feature type="chain" id="PRO_5034459532" evidence="4">
    <location>
        <begin position="23"/>
        <end position="185"/>
    </location>
</feature>
<evidence type="ECO:0000259" key="5">
    <source>
        <dbReference type="PROSITE" id="PS50871"/>
    </source>
</evidence>
<dbReference type="AlphaFoldDB" id="A0A8B8B067"/>
<evidence type="ECO:0000313" key="7">
    <source>
        <dbReference type="RefSeq" id="XP_022296807.1"/>
    </source>
</evidence>
<dbReference type="PANTHER" id="PTHR22923">
    <property type="entry name" value="CEREBELLIN-RELATED"/>
    <property type="match status" value="1"/>
</dbReference>
<protein>
    <submittedName>
        <fullName evidence="7">Complement C1q-like protein 3 isoform X2</fullName>
    </submittedName>
</protein>
<feature type="domain" description="C1q" evidence="5">
    <location>
        <begin position="51"/>
        <end position="185"/>
    </location>
</feature>
<proteinExistence type="predicted"/>
<evidence type="ECO:0000256" key="3">
    <source>
        <dbReference type="ARBA" id="ARBA00022729"/>
    </source>
</evidence>
<dbReference type="Pfam" id="PF00386">
    <property type="entry name" value="C1q"/>
    <property type="match status" value="1"/>
</dbReference>
<dbReference type="PRINTS" id="PR00007">
    <property type="entry name" value="COMPLEMNTC1Q"/>
</dbReference>
<dbReference type="Gene3D" id="2.60.120.40">
    <property type="match status" value="1"/>
</dbReference>
<dbReference type="PROSITE" id="PS50871">
    <property type="entry name" value="C1Q"/>
    <property type="match status" value="1"/>
</dbReference>
<evidence type="ECO:0000256" key="4">
    <source>
        <dbReference type="SAM" id="SignalP"/>
    </source>
</evidence>
<dbReference type="InterPro" id="IPR050822">
    <property type="entry name" value="Cerebellin_Synaptic_Org"/>
</dbReference>
<keyword evidence="2" id="KW-0964">Secreted</keyword>
<dbReference type="GO" id="GO:0005615">
    <property type="term" value="C:extracellular space"/>
    <property type="evidence" value="ECO:0007669"/>
    <property type="project" value="TreeGrafter"/>
</dbReference>
<evidence type="ECO:0000256" key="1">
    <source>
        <dbReference type="ARBA" id="ARBA00004613"/>
    </source>
</evidence>
<reference evidence="7" key="1">
    <citation type="submission" date="2025-08" db="UniProtKB">
        <authorList>
            <consortium name="RefSeq"/>
        </authorList>
    </citation>
    <scope>IDENTIFICATION</scope>
    <source>
        <tissue evidence="7">Whole sample</tissue>
    </source>
</reference>
<dbReference type="SUPFAM" id="SSF49842">
    <property type="entry name" value="TNF-like"/>
    <property type="match status" value="1"/>
</dbReference>
<accession>A0A8B8B067</accession>
<feature type="signal peptide" evidence="4">
    <location>
        <begin position="1"/>
        <end position="22"/>
    </location>
</feature>
<keyword evidence="3 4" id="KW-0732">Signal</keyword>
<organism evidence="6 7">
    <name type="scientific">Crassostrea virginica</name>
    <name type="common">Eastern oyster</name>
    <dbReference type="NCBI Taxonomy" id="6565"/>
    <lineage>
        <taxon>Eukaryota</taxon>
        <taxon>Metazoa</taxon>
        <taxon>Spiralia</taxon>
        <taxon>Lophotrochozoa</taxon>
        <taxon>Mollusca</taxon>
        <taxon>Bivalvia</taxon>
        <taxon>Autobranchia</taxon>
        <taxon>Pteriomorphia</taxon>
        <taxon>Ostreida</taxon>
        <taxon>Ostreoidea</taxon>
        <taxon>Ostreidae</taxon>
        <taxon>Crassostrea</taxon>
    </lineage>
</organism>
<dbReference type="InterPro" id="IPR001073">
    <property type="entry name" value="C1q_dom"/>
</dbReference>
<keyword evidence="6" id="KW-1185">Reference proteome</keyword>
<dbReference type="PANTHER" id="PTHR22923:SF62">
    <property type="entry name" value="CVP18"/>
    <property type="match status" value="1"/>
</dbReference>
<dbReference type="SMART" id="SM00110">
    <property type="entry name" value="C1Q"/>
    <property type="match status" value="1"/>
</dbReference>
<dbReference type="InterPro" id="IPR008983">
    <property type="entry name" value="Tumour_necrosis_fac-like_dom"/>
</dbReference>
<name>A0A8B8B067_CRAVI</name>
<evidence type="ECO:0000313" key="6">
    <source>
        <dbReference type="Proteomes" id="UP000694844"/>
    </source>
</evidence>
<sequence length="185" mass="20452">MLNIPKLIIVCCAVLSLRCVQATSPPQFLKDINGYRSACKSIGWEPKQNCAVYNVVAFHANLNSHLNNLDPNTTIKFENVQLNKGNGYDPNTGIFTAPEDGVYSFAWSFLSKVGGTVYLAAVIENADHAHTCIGNQQSSYISASGHLLYELKEGNKVWLRTWHVPATFIHSGYYSYFSGSKINSL</sequence>
<dbReference type="GeneID" id="111106425"/>
<dbReference type="Proteomes" id="UP000694844">
    <property type="component" value="Chromosome 8"/>
</dbReference>
<evidence type="ECO:0000256" key="2">
    <source>
        <dbReference type="ARBA" id="ARBA00022525"/>
    </source>
</evidence>
<dbReference type="RefSeq" id="XP_022296807.1">
    <property type="nucleotide sequence ID" value="XM_022441099.1"/>
</dbReference>
<comment type="subcellular location">
    <subcellularLocation>
        <location evidence="1">Secreted</location>
    </subcellularLocation>
</comment>
<gene>
    <name evidence="7" type="primary">LOC111106425</name>
</gene>